<dbReference type="AlphaFoldDB" id="A0A822XIW1"/>
<sequence length="53" mass="5797">MNSVVKNGAIEMASDLPKCNEGNLLSLLIAWLAEMMERDAHSSFFRGESLIGV</sequence>
<proteinExistence type="predicted"/>
<comment type="caution">
    <text evidence="1">The sequence shown here is derived from an EMBL/GenBank/DDBJ whole genome shotgun (WGS) entry which is preliminary data.</text>
</comment>
<keyword evidence="2" id="KW-1185">Reference proteome</keyword>
<evidence type="ECO:0000313" key="1">
    <source>
        <dbReference type="EMBL" id="DAD20187.1"/>
    </source>
</evidence>
<dbReference type="EMBL" id="DUZY01000001">
    <property type="protein sequence ID" value="DAD20187.1"/>
    <property type="molecule type" value="Genomic_DNA"/>
</dbReference>
<name>A0A822XIW1_NELNU</name>
<reference evidence="1 2" key="1">
    <citation type="journal article" date="2020" name="Mol. Biol. Evol.">
        <title>Distinct Expression and Methylation Patterns for Genes with Different Fates following a Single Whole-Genome Duplication in Flowering Plants.</title>
        <authorList>
            <person name="Shi T."/>
            <person name="Rahmani R.S."/>
            <person name="Gugger P.F."/>
            <person name="Wang M."/>
            <person name="Li H."/>
            <person name="Zhang Y."/>
            <person name="Li Z."/>
            <person name="Wang Q."/>
            <person name="Van de Peer Y."/>
            <person name="Marchal K."/>
            <person name="Chen J."/>
        </authorList>
    </citation>
    <scope>NUCLEOTIDE SEQUENCE [LARGE SCALE GENOMIC DNA]</scope>
    <source>
        <tissue evidence="1">Leaf</tissue>
    </source>
</reference>
<evidence type="ECO:0000313" key="2">
    <source>
        <dbReference type="Proteomes" id="UP000607653"/>
    </source>
</evidence>
<accession>A0A822XIW1</accession>
<gene>
    <name evidence="1" type="ORF">HUJ06_021650</name>
</gene>
<organism evidence="1 2">
    <name type="scientific">Nelumbo nucifera</name>
    <name type="common">Sacred lotus</name>
    <dbReference type="NCBI Taxonomy" id="4432"/>
    <lineage>
        <taxon>Eukaryota</taxon>
        <taxon>Viridiplantae</taxon>
        <taxon>Streptophyta</taxon>
        <taxon>Embryophyta</taxon>
        <taxon>Tracheophyta</taxon>
        <taxon>Spermatophyta</taxon>
        <taxon>Magnoliopsida</taxon>
        <taxon>Proteales</taxon>
        <taxon>Nelumbonaceae</taxon>
        <taxon>Nelumbo</taxon>
    </lineage>
</organism>
<protein>
    <submittedName>
        <fullName evidence="1">Uncharacterized protein</fullName>
    </submittedName>
</protein>
<dbReference type="Proteomes" id="UP000607653">
    <property type="component" value="Unassembled WGS sequence"/>
</dbReference>